<feature type="compositionally biased region" description="Polar residues" evidence="1">
    <location>
        <begin position="174"/>
        <end position="191"/>
    </location>
</feature>
<keyword evidence="3" id="KW-1185">Reference proteome</keyword>
<reference evidence="2" key="1">
    <citation type="submission" date="2023-12" db="EMBL/GenBank/DDBJ databases">
        <title>Genome assembly of Anisodus tanguticus.</title>
        <authorList>
            <person name="Wang Y.-J."/>
        </authorList>
    </citation>
    <scope>NUCLEOTIDE SEQUENCE</scope>
    <source>
        <strain evidence="2">KB-2021</strain>
        <tissue evidence="2">Leaf</tissue>
    </source>
</reference>
<sequence>MARVRANTSRHCTLHPFSLKVAKLQIAFAGDNPCRDKSEALKVYPPVAEEELVKIFVDIQDNTFHETWLLSNATSFSKLIQVEDWLGYRQQRLIFVILEKSTMQKYLQDCRTKTPQKENDEYDENDEDIKNGEYDENDEDIKNEEYGEIEINVKSSTIFLCRKMWQCAKEGYRTSEQNSKPSSTTSMPECI</sequence>
<name>A0AAE1VH02_9SOLA</name>
<evidence type="ECO:0000313" key="3">
    <source>
        <dbReference type="Proteomes" id="UP001291623"/>
    </source>
</evidence>
<evidence type="ECO:0000313" key="2">
    <source>
        <dbReference type="EMBL" id="KAK4363296.1"/>
    </source>
</evidence>
<dbReference type="Proteomes" id="UP001291623">
    <property type="component" value="Unassembled WGS sequence"/>
</dbReference>
<dbReference type="AlphaFoldDB" id="A0AAE1VH02"/>
<comment type="caution">
    <text evidence="2">The sequence shown here is derived from an EMBL/GenBank/DDBJ whole genome shotgun (WGS) entry which is preliminary data.</text>
</comment>
<organism evidence="2 3">
    <name type="scientific">Anisodus tanguticus</name>
    <dbReference type="NCBI Taxonomy" id="243964"/>
    <lineage>
        <taxon>Eukaryota</taxon>
        <taxon>Viridiplantae</taxon>
        <taxon>Streptophyta</taxon>
        <taxon>Embryophyta</taxon>
        <taxon>Tracheophyta</taxon>
        <taxon>Spermatophyta</taxon>
        <taxon>Magnoliopsida</taxon>
        <taxon>eudicotyledons</taxon>
        <taxon>Gunneridae</taxon>
        <taxon>Pentapetalae</taxon>
        <taxon>asterids</taxon>
        <taxon>lamiids</taxon>
        <taxon>Solanales</taxon>
        <taxon>Solanaceae</taxon>
        <taxon>Solanoideae</taxon>
        <taxon>Hyoscyameae</taxon>
        <taxon>Anisodus</taxon>
    </lineage>
</organism>
<protein>
    <submittedName>
        <fullName evidence="2">Uncharacterized protein</fullName>
    </submittedName>
</protein>
<feature type="region of interest" description="Disordered" evidence="1">
    <location>
        <begin position="112"/>
        <end position="136"/>
    </location>
</feature>
<gene>
    <name evidence="2" type="ORF">RND71_018537</name>
</gene>
<feature type="region of interest" description="Disordered" evidence="1">
    <location>
        <begin position="172"/>
        <end position="191"/>
    </location>
</feature>
<accession>A0AAE1VH02</accession>
<evidence type="ECO:0000256" key="1">
    <source>
        <dbReference type="SAM" id="MobiDB-lite"/>
    </source>
</evidence>
<proteinExistence type="predicted"/>
<dbReference type="EMBL" id="JAVYJV010000009">
    <property type="protein sequence ID" value="KAK4363296.1"/>
    <property type="molecule type" value="Genomic_DNA"/>
</dbReference>